<protein>
    <submittedName>
        <fullName evidence="2">Replicative DNA helicase</fullName>
    </submittedName>
</protein>
<keyword evidence="2" id="KW-0067">ATP-binding</keyword>
<evidence type="ECO:0000256" key="1">
    <source>
        <dbReference type="SAM" id="MobiDB-lite"/>
    </source>
</evidence>
<dbReference type="GO" id="GO:0004386">
    <property type="term" value="F:helicase activity"/>
    <property type="evidence" value="ECO:0007669"/>
    <property type="project" value="UniProtKB-KW"/>
</dbReference>
<dbReference type="AlphaFoldDB" id="A0A0L1KDP1"/>
<proteinExistence type="predicted"/>
<evidence type="ECO:0000313" key="3">
    <source>
        <dbReference type="Proteomes" id="UP000037446"/>
    </source>
</evidence>
<gene>
    <name evidence="2" type="ORF">J121_1969</name>
</gene>
<accession>A0A0L1KDP1</accession>
<sequence>MRSILRDTIALKIGDVTRERRRAETRTPMPHNAGLDHHTALDGTSAESECRVSAPTEMARSRPTLALVKRCVAGPSR</sequence>
<organism evidence="2 3">
    <name type="scientific">Qipengyuania citrea LAMA 915</name>
    <dbReference type="NCBI Taxonomy" id="1306953"/>
    <lineage>
        <taxon>Bacteria</taxon>
        <taxon>Pseudomonadati</taxon>
        <taxon>Pseudomonadota</taxon>
        <taxon>Alphaproteobacteria</taxon>
        <taxon>Sphingomonadales</taxon>
        <taxon>Erythrobacteraceae</taxon>
        <taxon>Qipengyuania</taxon>
    </lineage>
</organism>
<comment type="caution">
    <text evidence="2">The sequence shown here is derived from an EMBL/GenBank/DDBJ whole genome shotgun (WGS) entry which is preliminary data.</text>
</comment>
<keyword evidence="2" id="KW-0547">Nucleotide-binding</keyword>
<evidence type="ECO:0000313" key="2">
    <source>
        <dbReference type="EMBL" id="KNH02058.1"/>
    </source>
</evidence>
<keyword evidence="2" id="KW-0378">Hydrolase</keyword>
<feature type="region of interest" description="Disordered" evidence="1">
    <location>
        <begin position="19"/>
        <end position="61"/>
    </location>
</feature>
<keyword evidence="2" id="KW-0347">Helicase</keyword>
<reference evidence="3" key="1">
    <citation type="submission" date="2015-02" db="EMBL/GenBank/DDBJ databases">
        <authorList>
            <person name="Lima A.O."/>
            <person name="Cabral A."/>
            <person name="Porto L.M."/>
            <person name="Silva M.A."/>
        </authorList>
    </citation>
    <scope>NUCLEOTIDE SEQUENCE [LARGE SCALE GENOMIC DNA]</scope>
    <source>
        <strain evidence="3">LAMA 915</strain>
    </source>
</reference>
<dbReference type="PATRIC" id="fig|1306953.7.peg.2034"/>
<dbReference type="EMBL" id="JYNE01000024">
    <property type="protein sequence ID" value="KNH02058.1"/>
    <property type="molecule type" value="Genomic_DNA"/>
</dbReference>
<name>A0A0L1KDP1_9SPHN</name>
<dbReference type="Proteomes" id="UP000037446">
    <property type="component" value="Unassembled WGS sequence"/>
</dbReference>